<evidence type="ECO:0000256" key="1">
    <source>
        <dbReference type="ARBA" id="ARBA00022491"/>
    </source>
</evidence>
<keyword evidence="2" id="KW-0805">Transcription regulation</keyword>
<dbReference type="Gene3D" id="1.10.260.40">
    <property type="entry name" value="lambda repressor-like DNA-binding domains"/>
    <property type="match status" value="1"/>
</dbReference>
<keyword evidence="7" id="KW-1185">Reference proteome</keyword>
<dbReference type="PROSITE" id="PS50932">
    <property type="entry name" value="HTH_LACI_2"/>
    <property type="match status" value="1"/>
</dbReference>
<evidence type="ECO:0000259" key="5">
    <source>
        <dbReference type="PROSITE" id="PS50932"/>
    </source>
</evidence>
<dbReference type="Gene3D" id="3.40.50.2300">
    <property type="match status" value="2"/>
</dbReference>
<keyword evidence="3 6" id="KW-0238">DNA-binding</keyword>
<accession>A0ABR9ZWW3</accession>
<dbReference type="InterPro" id="IPR001761">
    <property type="entry name" value="Peripla_BP/Lac1_sug-bd_dom"/>
</dbReference>
<evidence type="ECO:0000313" key="6">
    <source>
        <dbReference type="EMBL" id="MBF4694962.1"/>
    </source>
</evidence>
<evidence type="ECO:0000256" key="3">
    <source>
        <dbReference type="ARBA" id="ARBA00023125"/>
    </source>
</evidence>
<dbReference type="Proteomes" id="UP000614200">
    <property type="component" value="Unassembled WGS sequence"/>
</dbReference>
<keyword evidence="4" id="KW-0804">Transcription</keyword>
<organism evidence="6 7">
    <name type="scientific">Fusibacter ferrireducens</name>
    <dbReference type="NCBI Taxonomy" id="2785058"/>
    <lineage>
        <taxon>Bacteria</taxon>
        <taxon>Bacillati</taxon>
        <taxon>Bacillota</taxon>
        <taxon>Clostridia</taxon>
        <taxon>Eubacteriales</taxon>
        <taxon>Eubacteriales Family XII. Incertae Sedis</taxon>
        <taxon>Fusibacter</taxon>
    </lineage>
</organism>
<dbReference type="PRINTS" id="PR00036">
    <property type="entry name" value="HTHLACI"/>
</dbReference>
<dbReference type="InterPro" id="IPR000843">
    <property type="entry name" value="HTH_LacI"/>
</dbReference>
<evidence type="ECO:0000313" key="7">
    <source>
        <dbReference type="Proteomes" id="UP000614200"/>
    </source>
</evidence>
<name>A0ABR9ZWW3_9FIRM</name>
<protein>
    <submittedName>
        <fullName evidence="6">LacI family DNA-binding transcriptional regulator</fullName>
    </submittedName>
</protein>
<reference evidence="6 7" key="1">
    <citation type="submission" date="2020-11" db="EMBL/GenBank/DDBJ databases">
        <title>Fusibacter basophilias sp. nov.</title>
        <authorList>
            <person name="Qiu D."/>
        </authorList>
    </citation>
    <scope>NUCLEOTIDE SEQUENCE [LARGE SCALE GENOMIC DNA]</scope>
    <source>
        <strain evidence="6 7">Q10-2</strain>
    </source>
</reference>
<dbReference type="PROSITE" id="PS00356">
    <property type="entry name" value="HTH_LACI_1"/>
    <property type="match status" value="1"/>
</dbReference>
<dbReference type="SUPFAM" id="SSF53822">
    <property type="entry name" value="Periplasmic binding protein-like I"/>
    <property type="match status" value="1"/>
</dbReference>
<dbReference type="CDD" id="cd06267">
    <property type="entry name" value="PBP1_LacI_sugar_binding-like"/>
    <property type="match status" value="1"/>
</dbReference>
<gene>
    <name evidence="6" type="ORF">ISU02_17830</name>
</gene>
<dbReference type="GO" id="GO:0003677">
    <property type="term" value="F:DNA binding"/>
    <property type="evidence" value="ECO:0007669"/>
    <property type="project" value="UniProtKB-KW"/>
</dbReference>
<evidence type="ECO:0000256" key="2">
    <source>
        <dbReference type="ARBA" id="ARBA00023015"/>
    </source>
</evidence>
<proteinExistence type="predicted"/>
<feature type="domain" description="HTH lacI-type" evidence="5">
    <location>
        <begin position="3"/>
        <end position="58"/>
    </location>
</feature>
<dbReference type="SMART" id="SM00354">
    <property type="entry name" value="HTH_LACI"/>
    <property type="match status" value="1"/>
</dbReference>
<dbReference type="PANTHER" id="PTHR30146:SF148">
    <property type="entry name" value="HTH-TYPE TRANSCRIPTIONAL REPRESSOR PURR-RELATED"/>
    <property type="match status" value="1"/>
</dbReference>
<dbReference type="PANTHER" id="PTHR30146">
    <property type="entry name" value="LACI-RELATED TRANSCRIPTIONAL REPRESSOR"/>
    <property type="match status" value="1"/>
</dbReference>
<sequence>MKVTIKDIARMADVSTATVSKVINKKDSKISQKTRDRIFRIIEETGYVPNRVASSMITKKTKSIGLVIPNIANPFFPEVARGAEDKASEAGYSLILCNTDDDMKKEDAYIAMLQEKMVDGIIFTASSRRLKVSDSLKNINVPIVLLDREMEGLQVQGKIMVDNISGAYEAVKYMMDKGYTKVIHLSGPAASTPARHRIEGYKKALKAFGYQEDDHIVIEGDYTSESGYERIELAIKQGIDFNGVFCGNDLIAMGVLKALKANGKIVPYEVGVIGFDDIYLARMIQPELTTVSQPKYLMGYKIAELLIQILNRAEIESSEAVLKTELIIRDTTK</sequence>
<dbReference type="SUPFAM" id="SSF47413">
    <property type="entry name" value="lambda repressor-like DNA-binding domains"/>
    <property type="match status" value="1"/>
</dbReference>
<evidence type="ECO:0000256" key="4">
    <source>
        <dbReference type="ARBA" id="ARBA00023163"/>
    </source>
</evidence>
<dbReference type="InterPro" id="IPR010982">
    <property type="entry name" value="Lambda_DNA-bd_dom_sf"/>
</dbReference>
<dbReference type="Pfam" id="PF00356">
    <property type="entry name" value="LacI"/>
    <property type="match status" value="1"/>
</dbReference>
<dbReference type="InterPro" id="IPR028082">
    <property type="entry name" value="Peripla_BP_I"/>
</dbReference>
<comment type="caution">
    <text evidence="6">The sequence shown here is derived from an EMBL/GenBank/DDBJ whole genome shotgun (WGS) entry which is preliminary data.</text>
</comment>
<dbReference type="CDD" id="cd01392">
    <property type="entry name" value="HTH_LacI"/>
    <property type="match status" value="1"/>
</dbReference>
<keyword evidence="1" id="KW-0678">Repressor</keyword>
<dbReference type="EMBL" id="JADKNH010000012">
    <property type="protein sequence ID" value="MBF4694962.1"/>
    <property type="molecule type" value="Genomic_DNA"/>
</dbReference>
<dbReference type="Pfam" id="PF00532">
    <property type="entry name" value="Peripla_BP_1"/>
    <property type="match status" value="1"/>
</dbReference>